<dbReference type="GeneID" id="83006520"/>
<dbReference type="AlphaFoldDB" id="A0A415E4Z7"/>
<dbReference type="STRING" id="1776384.GCA_900086585_04252"/>
<reference evidence="2 3" key="1">
    <citation type="submission" date="2018-08" db="EMBL/GenBank/DDBJ databases">
        <title>A genome reference for cultivated species of the human gut microbiota.</title>
        <authorList>
            <person name="Zou Y."/>
            <person name="Xue W."/>
            <person name="Luo G."/>
        </authorList>
    </citation>
    <scope>NUCLEOTIDE SEQUENCE [LARGE SCALE GENOMIC DNA]</scope>
    <source>
        <strain evidence="2 3">AM07-24</strain>
    </source>
</reference>
<evidence type="ECO:0000313" key="2">
    <source>
        <dbReference type="EMBL" id="RHJ88595.1"/>
    </source>
</evidence>
<sequence length="95" mass="10783">MIYVLIRAINLFAQLISFALIAMCVMSFFVAYNPYSSAGRIYQFLAKITDPVVAPFRKLLMKFNTGPVDFSPMLAMIAIEIISRIIIRILIMFAL</sequence>
<keyword evidence="1" id="KW-0812">Transmembrane</keyword>
<name>A0A415E4Z7_9FIRM</name>
<dbReference type="Proteomes" id="UP000284841">
    <property type="component" value="Unassembled WGS sequence"/>
</dbReference>
<dbReference type="Pfam" id="PF02325">
    <property type="entry name" value="CCB3_YggT"/>
    <property type="match status" value="1"/>
</dbReference>
<comment type="caution">
    <text evidence="2">The sequence shown here is derived from an EMBL/GenBank/DDBJ whole genome shotgun (WGS) entry which is preliminary data.</text>
</comment>
<proteinExistence type="predicted"/>
<keyword evidence="1" id="KW-0472">Membrane</keyword>
<keyword evidence="3" id="KW-1185">Reference proteome</keyword>
<keyword evidence="1" id="KW-1133">Transmembrane helix</keyword>
<dbReference type="InterPro" id="IPR003425">
    <property type="entry name" value="CCB3/YggT"/>
</dbReference>
<evidence type="ECO:0000256" key="1">
    <source>
        <dbReference type="SAM" id="Phobius"/>
    </source>
</evidence>
<feature type="transmembrane region" description="Helical" evidence="1">
    <location>
        <begin position="70"/>
        <end position="91"/>
    </location>
</feature>
<evidence type="ECO:0000313" key="3">
    <source>
        <dbReference type="Proteomes" id="UP000284841"/>
    </source>
</evidence>
<dbReference type="RefSeq" id="WP_067542979.1">
    <property type="nucleotide sequence ID" value="NZ_AP025567.1"/>
</dbReference>
<dbReference type="GO" id="GO:0016020">
    <property type="term" value="C:membrane"/>
    <property type="evidence" value="ECO:0007669"/>
    <property type="project" value="InterPro"/>
</dbReference>
<dbReference type="EMBL" id="QRMS01000002">
    <property type="protein sequence ID" value="RHJ88595.1"/>
    <property type="molecule type" value="Genomic_DNA"/>
</dbReference>
<dbReference type="OrthoDB" id="283553at2"/>
<accession>A0A415E4Z7</accession>
<protein>
    <submittedName>
        <fullName evidence="2">YggT family protein</fullName>
    </submittedName>
</protein>
<feature type="transmembrane region" description="Helical" evidence="1">
    <location>
        <begin position="12"/>
        <end position="32"/>
    </location>
</feature>
<organism evidence="2 3">
    <name type="scientific">Emergencia timonensis</name>
    <dbReference type="NCBI Taxonomy" id="1776384"/>
    <lineage>
        <taxon>Bacteria</taxon>
        <taxon>Bacillati</taxon>
        <taxon>Bacillota</taxon>
        <taxon>Clostridia</taxon>
        <taxon>Peptostreptococcales</taxon>
        <taxon>Anaerovoracaceae</taxon>
        <taxon>Emergencia</taxon>
    </lineage>
</organism>
<gene>
    <name evidence="2" type="ORF">DW099_09450</name>
</gene>